<accession>A0ABP8URH3</accession>
<dbReference type="RefSeq" id="WP_345441396.1">
    <property type="nucleotide sequence ID" value="NZ_BAABHK010000021.1"/>
</dbReference>
<dbReference type="InterPro" id="IPR057571">
    <property type="entry name" value="SDR_PhqE-like"/>
</dbReference>
<comment type="caution">
    <text evidence="4">The sequence shown here is derived from an EMBL/GenBank/DDBJ whole genome shotgun (WGS) entry which is preliminary data.</text>
</comment>
<evidence type="ECO:0000313" key="4">
    <source>
        <dbReference type="EMBL" id="GAA4638096.1"/>
    </source>
</evidence>
<sequence>MDLQGQRVVVLGGTSGIGLAAAEAAARQGALVTVGSSRQSSVDRALTRLPGGSDGRVVDLADPRAVTTLFDEFGGFDHLVYTAGEPLTLMPLNTLDLDAARNFFTLRYFGALAAVRAAVPHLRKDGSITLTTGVAKDRPGPGWAVAASICGAMEALTKALAVELAPIRVNVVSPGIVRSPLWSEMGEADRERMYADVGGAIPVGRVGEVEDVARAYVFLMTEPFATGTVLTVDGGSVLV</sequence>
<dbReference type="InterPro" id="IPR002347">
    <property type="entry name" value="SDR_fam"/>
</dbReference>
<dbReference type="InterPro" id="IPR051122">
    <property type="entry name" value="SDR_DHRS6-like"/>
</dbReference>
<gene>
    <name evidence="4" type="ORF">GCM10023196_094510</name>
</gene>
<protein>
    <submittedName>
        <fullName evidence="4">SDR family oxidoreductase</fullName>
    </submittedName>
</protein>
<name>A0ABP8URH3_9ACTN</name>
<dbReference type="PANTHER" id="PTHR43477">
    <property type="entry name" value="DIHYDROANTICAPSIN 7-DEHYDROGENASE"/>
    <property type="match status" value="1"/>
</dbReference>
<keyword evidence="2" id="KW-0521">NADP</keyword>
<organism evidence="4 5">
    <name type="scientific">Actinoallomurus vinaceus</name>
    <dbReference type="NCBI Taxonomy" id="1080074"/>
    <lineage>
        <taxon>Bacteria</taxon>
        <taxon>Bacillati</taxon>
        <taxon>Actinomycetota</taxon>
        <taxon>Actinomycetes</taxon>
        <taxon>Streptosporangiales</taxon>
        <taxon>Thermomonosporaceae</taxon>
        <taxon>Actinoallomurus</taxon>
    </lineage>
</organism>
<dbReference type="SUPFAM" id="SSF51735">
    <property type="entry name" value="NAD(P)-binding Rossmann-fold domains"/>
    <property type="match status" value="1"/>
</dbReference>
<dbReference type="EMBL" id="BAABHK010000021">
    <property type="protein sequence ID" value="GAA4638096.1"/>
    <property type="molecule type" value="Genomic_DNA"/>
</dbReference>
<comment type="similarity">
    <text evidence="1">Belongs to the short-chain dehydrogenases/reductases (SDR) family.</text>
</comment>
<keyword evidence="3" id="KW-0560">Oxidoreductase</keyword>
<dbReference type="PRINTS" id="PR00081">
    <property type="entry name" value="GDHRDH"/>
</dbReference>
<reference evidence="5" key="1">
    <citation type="journal article" date="2019" name="Int. J. Syst. Evol. Microbiol.">
        <title>The Global Catalogue of Microorganisms (GCM) 10K type strain sequencing project: providing services to taxonomists for standard genome sequencing and annotation.</title>
        <authorList>
            <consortium name="The Broad Institute Genomics Platform"/>
            <consortium name="The Broad Institute Genome Sequencing Center for Infectious Disease"/>
            <person name="Wu L."/>
            <person name="Ma J."/>
        </authorList>
    </citation>
    <scope>NUCLEOTIDE SEQUENCE [LARGE SCALE GENOMIC DNA]</scope>
    <source>
        <strain evidence="5">JCM 17939</strain>
    </source>
</reference>
<evidence type="ECO:0000256" key="1">
    <source>
        <dbReference type="ARBA" id="ARBA00006484"/>
    </source>
</evidence>
<dbReference type="PANTHER" id="PTHR43477:SF1">
    <property type="entry name" value="DIHYDROANTICAPSIN 7-DEHYDROGENASE"/>
    <property type="match status" value="1"/>
</dbReference>
<evidence type="ECO:0000313" key="5">
    <source>
        <dbReference type="Proteomes" id="UP001501442"/>
    </source>
</evidence>
<proteinExistence type="inferred from homology"/>
<dbReference type="Gene3D" id="3.40.50.720">
    <property type="entry name" value="NAD(P)-binding Rossmann-like Domain"/>
    <property type="match status" value="1"/>
</dbReference>
<evidence type="ECO:0000256" key="2">
    <source>
        <dbReference type="ARBA" id="ARBA00022857"/>
    </source>
</evidence>
<dbReference type="Proteomes" id="UP001501442">
    <property type="component" value="Unassembled WGS sequence"/>
</dbReference>
<keyword evidence="5" id="KW-1185">Reference proteome</keyword>
<dbReference type="InterPro" id="IPR036291">
    <property type="entry name" value="NAD(P)-bd_dom_sf"/>
</dbReference>
<dbReference type="Pfam" id="PF23441">
    <property type="entry name" value="SDR"/>
    <property type="match status" value="1"/>
</dbReference>
<evidence type="ECO:0000256" key="3">
    <source>
        <dbReference type="ARBA" id="ARBA00023002"/>
    </source>
</evidence>